<reference evidence="2 3" key="1">
    <citation type="journal article" date="2016" name="Nat. Commun.">
        <title>Thousands of microbial genomes shed light on interconnected biogeochemical processes in an aquifer system.</title>
        <authorList>
            <person name="Anantharaman K."/>
            <person name="Brown C.T."/>
            <person name="Hug L.A."/>
            <person name="Sharon I."/>
            <person name="Castelle C.J."/>
            <person name="Probst A.J."/>
            <person name="Thomas B.C."/>
            <person name="Singh A."/>
            <person name="Wilkins M.J."/>
            <person name="Karaoz U."/>
            <person name="Brodie E.L."/>
            <person name="Williams K.H."/>
            <person name="Hubbard S.S."/>
            <person name="Banfield J.F."/>
        </authorList>
    </citation>
    <scope>NUCLEOTIDE SEQUENCE [LARGE SCALE GENOMIC DNA]</scope>
</reference>
<dbReference type="SUPFAM" id="SSF51735">
    <property type="entry name" value="NAD(P)-binding Rossmann-fold domains"/>
    <property type="match status" value="1"/>
</dbReference>
<name>A0A1F8FQH0_9BACT</name>
<dbReference type="EMBL" id="MGJV01000024">
    <property type="protein sequence ID" value="OGN14599.1"/>
    <property type="molecule type" value="Genomic_DNA"/>
</dbReference>
<dbReference type="Pfam" id="PF13561">
    <property type="entry name" value="adh_short_C2"/>
    <property type="match status" value="1"/>
</dbReference>
<evidence type="ECO:0008006" key="4">
    <source>
        <dbReference type="Google" id="ProtNLM"/>
    </source>
</evidence>
<dbReference type="PANTHER" id="PTHR42879">
    <property type="entry name" value="3-OXOACYL-(ACYL-CARRIER-PROTEIN) REDUCTASE"/>
    <property type="match status" value="1"/>
</dbReference>
<dbReference type="PRINTS" id="PR00080">
    <property type="entry name" value="SDRFAMILY"/>
</dbReference>
<sequence length="272" mass="29897">MNLGLKGRVALITGSTRGLGRAIAETLAAENTDIVINGRSSKTVGDVAYKIEHKFNHNIKAYQCVCDATDPKKIREFFSGKMLQIGRLDILVNNVGNIETFGKFEDLSEDDWRRSFELTFMSAARFIRASLPYLRRSDQARIINISSLSGHQPSFTGLNPHYGMAKAGVLNLTKNLANDLGRYGITVNAVCPSTLAGGGWGNNVADRANRDRITIEEAELKMRQEENRKSPLDKMGELADVADLVVFLASAKARFLTGHCYNVDGGITRSVK</sequence>
<dbReference type="CDD" id="cd05233">
    <property type="entry name" value="SDR_c"/>
    <property type="match status" value="1"/>
</dbReference>
<organism evidence="2 3">
    <name type="scientific">Candidatus Yanofskybacteria bacterium RIFCSPHIGHO2_02_FULL_43_22</name>
    <dbReference type="NCBI Taxonomy" id="1802681"/>
    <lineage>
        <taxon>Bacteria</taxon>
        <taxon>Candidatus Yanofskyibacteriota</taxon>
    </lineage>
</organism>
<comment type="caution">
    <text evidence="2">The sequence shown here is derived from an EMBL/GenBank/DDBJ whole genome shotgun (WGS) entry which is preliminary data.</text>
</comment>
<dbReference type="AlphaFoldDB" id="A0A1F8FQH0"/>
<dbReference type="InterPro" id="IPR002347">
    <property type="entry name" value="SDR_fam"/>
</dbReference>
<dbReference type="GO" id="GO:0032787">
    <property type="term" value="P:monocarboxylic acid metabolic process"/>
    <property type="evidence" value="ECO:0007669"/>
    <property type="project" value="UniProtKB-ARBA"/>
</dbReference>
<dbReference type="FunFam" id="3.40.50.720:FF:000084">
    <property type="entry name" value="Short-chain dehydrogenase reductase"/>
    <property type="match status" value="1"/>
</dbReference>
<evidence type="ECO:0000256" key="1">
    <source>
        <dbReference type="ARBA" id="ARBA00006484"/>
    </source>
</evidence>
<dbReference type="PRINTS" id="PR00081">
    <property type="entry name" value="GDHRDH"/>
</dbReference>
<proteinExistence type="inferred from homology"/>
<dbReference type="Proteomes" id="UP000176581">
    <property type="component" value="Unassembled WGS sequence"/>
</dbReference>
<dbReference type="InterPro" id="IPR036291">
    <property type="entry name" value="NAD(P)-bd_dom_sf"/>
</dbReference>
<gene>
    <name evidence="2" type="ORF">A3J47_02960</name>
</gene>
<comment type="similarity">
    <text evidence="1">Belongs to the short-chain dehydrogenases/reductases (SDR) family.</text>
</comment>
<protein>
    <recommendedName>
        <fullName evidence="4">3-oxoacyl-ACP reductase</fullName>
    </recommendedName>
</protein>
<evidence type="ECO:0000313" key="2">
    <source>
        <dbReference type="EMBL" id="OGN14599.1"/>
    </source>
</evidence>
<dbReference type="InterPro" id="IPR050259">
    <property type="entry name" value="SDR"/>
</dbReference>
<dbReference type="InterPro" id="IPR020904">
    <property type="entry name" value="Sc_DH/Rdtase_CS"/>
</dbReference>
<accession>A0A1F8FQH0</accession>
<dbReference type="Gene3D" id="3.40.50.720">
    <property type="entry name" value="NAD(P)-binding Rossmann-like Domain"/>
    <property type="match status" value="1"/>
</dbReference>
<evidence type="ECO:0000313" key="3">
    <source>
        <dbReference type="Proteomes" id="UP000176581"/>
    </source>
</evidence>
<dbReference type="PROSITE" id="PS00061">
    <property type="entry name" value="ADH_SHORT"/>
    <property type="match status" value="1"/>
</dbReference>